<dbReference type="OrthoDB" id="1933717at2759"/>
<evidence type="ECO:0008006" key="5">
    <source>
        <dbReference type="Google" id="ProtNLM"/>
    </source>
</evidence>
<evidence type="ECO:0000313" key="4">
    <source>
        <dbReference type="Proteomes" id="UP000054302"/>
    </source>
</evidence>
<dbReference type="RefSeq" id="XP_016221369.1">
    <property type="nucleotide sequence ID" value="XM_016372037.1"/>
</dbReference>
<keyword evidence="4" id="KW-1185">Reference proteome</keyword>
<dbReference type="PANTHER" id="PTHR43115">
    <property type="entry name" value="DEHYDROGENASE/REDUCTASE SDR FAMILY MEMBER 11"/>
    <property type="match status" value="1"/>
</dbReference>
<dbReference type="GeneID" id="27325015"/>
<gene>
    <name evidence="3" type="ORF">PV10_07170</name>
</gene>
<comment type="similarity">
    <text evidence="1">Belongs to the short-chain dehydrogenases/reductases (SDR) family.</text>
</comment>
<dbReference type="PRINTS" id="PR00081">
    <property type="entry name" value="GDHRDH"/>
</dbReference>
<proteinExistence type="inferred from homology"/>
<dbReference type="CDD" id="cd05233">
    <property type="entry name" value="SDR_c"/>
    <property type="match status" value="1"/>
</dbReference>
<reference evidence="3 4" key="1">
    <citation type="submission" date="2015-01" db="EMBL/GenBank/DDBJ databases">
        <title>The Genome Sequence of Exophiala mesophila CBS40295.</title>
        <authorList>
            <consortium name="The Broad Institute Genomics Platform"/>
            <person name="Cuomo C."/>
            <person name="de Hoog S."/>
            <person name="Gorbushina A."/>
            <person name="Stielow B."/>
            <person name="Teixiera M."/>
            <person name="Abouelleil A."/>
            <person name="Chapman S.B."/>
            <person name="Priest M."/>
            <person name="Young S.K."/>
            <person name="Wortman J."/>
            <person name="Nusbaum C."/>
            <person name="Birren B."/>
        </authorList>
    </citation>
    <scope>NUCLEOTIDE SEQUENCE [LARGE SCALE GENOMIC DNA]</scope>
    <source>
        <strain evidence="3 4">CBS 40295</strain>
    </source>
</reference>
<dbReference type="GO" id="GO:0016491">
    <property type="term" value="F:oxidoreductase activity"/>
    <property type="evidence" value="ECO:0007669"/>
    <property type="project" value="UniProtKB-KW"/>
</dbReference>
<evidence type="ECO:0000256" key="1">
    <source>
        <dbReference type="ARBA" id="ARBA00006484"/>
    </source>
</evidence>
<evidence type="ECO:0000256" key="2">
    <source>
        <dbReference type="ARBA" id="ARBA00023002"/>
    </source>
</evidence>
<dbReference type="AlphaFoldDB" id="A0A0D1WLC6"/>
<keyword evidence="2" id="KW-0560">Oxidoreductase</keyword>
<dbReference type="PANTHER" id="PTHR43115:SF4">
    <property type="entry name" value="DEHYDROGENASE_REDUCTASE SDR FAMILY MEMBER 11"/>
    <property type="match status" value="1"/>
</dbReference>
<dbReference type="OMA" id="ITKSAGC"/>
<protein>
    <recommendedName>
        <fullName evidence="5">NAD(P)-binding protein</fullName>
    </recommendedName>
</protein>
<dbReference type="InterPro" id="IPR002347">
    <property type="entry name" value="SDR_fam"/>
</dbReference>
<sequence length="308" mass="33714">MASIDDLFYTHPFQITKQIRRDVYEYISPSNPLNKQSGKIIVITGGGTGIGASISRIWIQAGAEGVVIAGRRKDVLDKTVQELKGIAPAGTKVLGVQADVVQESDMKGLFETVKTTFGRTADVVVANAGYVPPSTLVAEQDISTWWQGYEVNVKGLHNTAVQWIRSQHNPKEPQGTFISVSSALGGFAFPGGSSYGSSKLAGHRYVEYLGLEYPKIRTFITIPGIVATEALEEWLLPYAKDSVELTGALSLYLSTNRADFLKSSLISVNWDVETLERHQDEVQRGALKLRWVGQLPRTEGGEQGSLWE</sequence>
<dbReference type="VEuPathDB" id="FungiDB:PV10_07170"/>
<dbReference type="InterPro" id="IPR036291">
    <property type="entry name" value="NAD(P)-bd_dom_sf"/>
</dbReference>
<dbReference type="Proteomes" id="UP000054302">
    <property type="component" value="Unassembled WGS sequence"/>
</dbReference>
<name>A0A0D1WLC6_EXOME</name>
<dbReference type="SUPFAM" id="SSF51735">
    <property type="entry name" value="NAD(P)-binding Rossmann-fold domains"/>
    <property type="match status" value="1"/>
</dbReference>
<dbReference type="STRING" id="212818.A0A0D1WLC6"/>
<evidence type="ECO:0000313" key="3">
    <source>
        <dbReference type="EMBL" id="KIV89795.1"/>
    </source>
</evidence>
<dbReference type="HOGENOM" id="CLU_010194_8_2_1"/>
<dbReference type="EMBL" id="KN847524">
    <property type="protein sequence ID" value="KIV89795.1"/>
    <property type="molecule type" value="Genomic_DNA"/>
</dbReference>
<accession>A0A0D1WLC6</accession>
<dbReference type="Gene3D" id="3.40.50.720">
    <property type="entry name" value="NAD(P)-binding Rossmann-like Domain"/>
    <property type="match status" value="1"/>
</dbReference>
<organism evidence="3 4">
    <name type="scientific">Exophiala mesophila</name>
    <name type="common">Black yeast-like fungus</name>
    <dbReference type="NCBI Taxonomy" id="212818"/>
    <lineage>
        <taxon>Eukaryota</taxon>
        <taxon>Fungi</taxon>
        <taxon>Dikarya</taxon>
        <taxon>Ascomycota</taxon>
        <taxon>Pezizomycotina</taxon>
        <taxon>Eurotiomycetes</taxon>
        <taxon>Chaetothyriomycetidae</taxon>
        <taxon>Chaetothyriales</taxon>
        <taxon>Herpotrichiellaceae</taxon>
        <taxon>Exophiala</taxon>
    </lineage>
</organism>
<dbReference type="Pfam" id="PF00106">
    <property type="entry name" value="adh_short"/>
    <property type="match status" value="1"/>
</dbReference>